<dbReference type="CDD" id="cd00009">
    <property type="entry name" value="AAA"/>
    <property type="match status" value="1"/>
</dbReference>
<dbReference type="Gene3D" id="3.40.50.300">
    <property type="entry name" value="P-loop containing nucleotide triphosphate hydrolases"/>
    <property type="match status" value="1"/>
</dbReference>
<dbReference type="InterPro" id="IPR027417">
    <property type="entry name" value="P-loop_NTPase"/>
</dbReference>
<feature type="domain" description="AAA+ ATPase" evidence="5">
    <location>
        <begin position="92"/>
        <end position="241"/>
    </location>
</feature>
<dbReference type="PANTHER" id="PTHR10763:SF26">
    <property type="entry name" value="CELL DIVISION CONTROL PROTEIN 6 HOMOLOG"/>
    <property type="match status" value="1"/>
</dbReference>
<feature type="region of interest" description="Disordered" evidence="4">
    <location>
        <begin position="1"/>
        <end position="23"/>
    </location>
</feature>
<evidence type="ECO:0000256" key="3">
    <source>
        <dbReference type="PIRNR" id="PIRNR001767"/>
    </source>
</evidence>
<proteinExistence type="inferred from homology"/>
<dbReference type="Gene3D" id="1.10.8.60">
    <property type="match status" value="1"/>
</dbReference>
<dbReference type="Pfam" id="PF13401">
    <property type="entry name" value="AAA_22"/>
    <property type="match status" value="1"/>
</dbReference>
<name>A0ABP1Q6W2_9HEXA</name>
<dbReference type="PIRSF" id="PIRSF001767">
    <property type="entry name" value="Cdc6"/>
    <property type="match status" value="1"/>
</dbReference>
<evidence type="ECO:0000256" key="4">
    <source>
        <dbReference type="SAM" id="MobiDB-lite"/>
    </source>
</evidence>
<comment type="caution">
    <text evidence="6">The sequence shown here is derived from an EMBL/GenBank/DDBJ whole genome shotgun (WGS) entry which is preliminary data.</text>
</comment>
<sequence length="495" mass="55351">MVVQKKLTDNFPKRRVSTRTAEKRKLAKSVKDLSLNENIQDEDIEEQPKIDESSLESFRKALDTSSPENLPGREAQIYEVKQFLLSNLEQKRSGSMYISGAPGTGKTAVVRYVLDEIMSKGAKTKKKLSFYQIVINCMCRRSANDIYEVVMDNLKTSSQKSGSYKERVRERVFSKSKSAKMIVIVLDEMDQILKGCNEVLYSLFEWARSPDSKLILIGIANALDLTVRHLPFLHLNSSPVKQPRLADGEQLPLQNQCRIISFPPYHREDIEKIIQVRMEQVGQNIFQSSAIKFVAAKVAASTGDARKALHACKEAIVTVEKQEHREVLKEADDNGITSSLSPKKICIRNDQIGIVAVSKVLQIRKDDGPLPLQQTTVLAALLQSNREAPNTREPLVDGVNKPIPMSLLYKQYRKICSLKGFSWIEESELPSVCEILQDRSLVSIVSSGNSSSKKFSAGTKRFGSPSANNVKIGVTFDPKGIESIVFRGDLKTLFG</sequence>
<keyword evidence="2" id="KW-0235">DNA replication</keyword>
<dbReference type="InterPro" id="IPR054425">
    <property type="entry name" value="Cdc6_ORC1-like_ATPase_lid"/>
</dbReference>
<evidence type="ECO:0000259" key="5">
    <source>
        <dbReference type="SMART" id="SM00382"/>
    </source>
</evidence>
<dbReference type="Pfam" id="PF22606">
    <property type="entry name" value="Cdc6-ORC-like_ATPase_lid"/>
    <property type="match status" value="1"/>
</dbReference>
<protein>
    <recommendedName>
        <fullName evidence="3">Cell division control protein</fullName>
    </recommendedName>
</protein>
<keyword evidence="7" id="KW-1185">Reference proteome</keyword>
<dbReference type="InterPro" id="IPR050311">
    <property type="entry name" value="ORC1/CDC6"/>
</dbReference>
<dbReference type="SMART" id="SM00382">
    <property type="entry name" value="AAA"/>
    <property type="match status" value="1"/>
</dbReference>
<evidence type="ECO:0000313" key="7">
    <source>
        <dbReference type="Proteomes" id="UP001642540"/>
    </source>
</evidence>
<comment type="subcellular location">
    <subcellularLocation>
        <location evidence="3">Nucleus</location>
    </subcellularLocation>
</comment>
<evidence type="ECO:0000256" key="1">
    <source>
        <dbReference type="ARBA" id="ARBA00006184"/>
    </source>
</evidence>
<organism evidence="6 7">
    <name type="scientific">Orchesella dallaii</name>
    <dbReference type="NCBI Taxonomy" id="48710"/>
    <lineage>
        <taxon>Eukaryota</taxon>
        <taxon>Metazoa</taxon>
        <taxon>Ecdysozoa</taxon>
        <taxon>Arthropoda</taxon>
        <taxon>Hexapoda</taxon>
        <taxon>Collembola</taxon>
        <taxon>Entomobryomorpha</taxon>
        <taxon>Entomobryoidea</taxon>
        <taxon>Orchesellidae</taxon>
        <taxon>Orchesellinae</taxon>
        <taxon>Orchesella</taxon>
    </lineage>
</organism>
<comment type="function">
    <text evidence="3">Involved in the initiation of DNA replication. Also participates in checkpoint controls that ensure DNA replication is completed before mitosis is initiated.</text>
</comment>
<reference evidence="6 7" key="1">
    <citation type="submission" date="2024-08" db="EMBL/GenBank/DDBJ databases">
        <authorList>
            <person name="Cucini C."/>
            <person name="Frati F."/>
        </authorList>
    </citation>
    <scope>NUCLEOTIDE SEQUENCE [LARGE SCALE GENOMIC DNA]</scope>
</reference>
<dbReference type="InterPro" id="IPR003593">
    <property type="entry name" value="AAA+_ATPase"/>
</dbReference>
<accession>A0ABP1Q6W2</accession>
<comment type="similarity">
    <text evidence="1 3">Belongs to the CDC6/cdc18 family.</text>
</comment>
<gene>
    <name evidence="6" type="ORF">ODALV1_LOCUS6930</name>
</gene>
<dbReference type="PANTHER" id="PTHR10763">
    <property type="entry name" value="CELL DIVISION CONTROL PROTEIN 6-RELATED"/>
    <property type="match status" value="1"/>
</dbReference>
<evidence type="ECO:0000256" key="2">
    <source>
        <dbReference type="ARBA" id="ARBA00022705"/>
    </source>
</evidence>
<feature type="compositionally biased region" description="Basic and acidic residues" evidence="4">
    <location>
        <begin position="1"/>
        <end position="12"/>
    </location>
</feature>
<dbReference type="EMBL" id="CAXLJM020000022">
    <property type="protein sequence ID" value="CAL8088046.1"/>
    <property type="molecule type" value="Genomic_DNA"/>
</dbReference>
<evidence type="ECO:0000313" key="6">
    <source>
        <dbReference type="EMBL" id="CAL8088046.1"/>
    </source>
</evidence>
<dbReference type="InterPro" id="IPR049945">
    <property type="entry name" value="AAA_22"/>
</dbReference>
<keyword evidence="3" id="KW-0539">Nucleus</keyword>
<dbReference type="Proteomes" id="UP001642540">
    <property type="component" value="Unassembled WGS sequence"/>
</dbReference>
<dbReference type="SUPFAM" id="SSF52540">
    <property type="entry name" value="P-loop containing nucleoside triphosphate hydrolases"/>
    <property type="match status" value="1"/>
</dbReference>
<dbReference type="InterPro" id="IPR016314">
    <property type="entry name" value="Cdc6/18"/>
</dbReference>